<reference evidence="12" key="3">
    <citation type="submission" date="2025-09" db="UniProtKB">
        <authorList>
            <consortium name="Ensembl"/>
        </authorList>
    </citation>
    <scope>IDENTIFICATION</scope>
</reference>
<evidence type="ECO:0000256" key="7">
    <source>
        <dbReference type="ARBA" id="ARBA00023034"/>
    </source>
</evidence>
<feature type="region of interest" description="Disordered" evidence="10">
    <location>
        <begin position="413"/>
        <end position="434"/>
    </location>
</feature>
<keyword evidence="7 9" id="KW-0333">Golgi apparatus</keyword>
<dbReference type="InterPro" id="IPR008428">
    <property type="entry name" value="Chond_GalNAc"/>
</dbReference>
<evidence type="ECO:0000256" key="9">
    <source>
        <dbReference type="RuleBase" id="RU364016"/>
    </source>
</evidence>
<dbReference type="GO" id="GO:0033842">
    <property type="term" value="F:N-acetyl-beta-glucosaminyl-derivative 4-beta-N-acetylgalactosaminyltransferase activity"/>
    <property type="evidence" value="ECO:0007669"/>
    <property type="project" value="UniProtKB-EC"/>
</dbReference>
<dbReference type="InterPro" id="IPR037524">
    <property type="entry name" value="PA14/GLEYA"/>
</dbReference>
<keyword evidence="3 9" id="KW-0808">Transferase</keyword>
<comment type="subcellular location">
    <subcellularLocation>
        <location evidence="1 9">Golgi apparatus</location>
        <location evidence="1 9">Golgi stack membrane</location>
        <topology evidence="1 9">Single-pass type II membrane protein</topology>
    </subcellularLocation>
</comment>
<comment type="catalytic activity">
    <reaction evidence="9">
        <text>an N-acetyl-beta-D-glucosaminyl derivative + UDP-N-acetyl-alpha-D-galactosamine = an N-acetyl-beta-D-galactosaminyl-(1-&gt;4)-N-acetyl-beta-D-glucosaminyl derivative + UDP + H(+)</text>
        <dbReference type="Rhea" id="RHEA:20493"/>
        <dbReference type="ChEBI" id="CHEBI:15378"/>
        <dbReference type="ChEBI" id="CHEBI:58223"/>
        <dbReference type="ChEBI" id="CHEBI:61631"/>
        <dbReference type="ChEBI" id="CHEBI:67138"/>
        <dbReference type="ChEBI" id="CHEBI:138027"/>
        <dbReference type="EC" id="2.4.1.244"/>
    </reaction>
</comment>
<feature type="compositionally biased region" description="Basic and acidic residues" evidence="10">
    <location>
        <begin position="416"/>
        <end position="425"/>
    </location>
</feature>
<keyword evidence="6" id="KW-1133">Transmembrane helix</keyword>
<feature type="domain" description="PA14" evidence="11">
    <location>
        <begin position="89"/>
        <end position="250"/>
    </location>
</feature>
<reference evidence="12" key="2">
    <citation type="submission" date="2025-08" db="UniProtKB">
        <authorList>
            <consortium name="Ensembl"/>
        </authorList>
    </citation>
    <scope>IDENTIFICATION</scope>
</reference>
<dbReference type="InterPro" id="IPR011658">
    <property type="entry name" value="PA14_dom"/>
</dbReference>
<evidence type="ECO:0000313" key="13">
    <source>
        <dbReference type="Proteomes" id="UP000694680"/>
    </source>
</evidence>
<gene>
    <name evidence="12" type="primary">b4galnt3b</name>
</gene>
<evidence type="ECO:0000256" key="6">
    <source>
        <dbReference type="ARBA" id="ARBA00022989"/>
    </source>
</evidence>
<dbReference type="GO" id="GO:0032580">
    <property type="term" value="C:Golgi cisterna membrane"/>
    <property type="evidence" value="ECO:0007669"/>
    <property type="project" value="UniProtKB-SubCell"/>
</dbReference>
<reference evidence="12" key="1">
    <citation type="submission" date="2020-06" db="EMBL/GenBank/DDBJ databases">
        <authorList>
            <consortium name="Wellcome Sanger Institute Data Sharing"/>
        </authorList>
    </citation>
    <scope>NUCLEOTIDE SEQUENCE [LARGE SCALE GENOMIC DNA]</scope>
</reference>
<name>A0A8C5E358_GOUWI</name>
<evidence type="ECO:0000256" key="4">
    <source>
        <dbReference type="ARBA" id="ARBA00022692"/>
    </source>
</evidence>
<dbReference type="InterPro" id="IPR029044">
    <property type="entry name" value="Nucleotide-diphossugar_trans"/>
</dbReference>
<dbReference type="EC" id="2.4.1.244" evidence="9"/>
<evidence type="ECO:0000256" key="1">
    <source>
        <dbReference type="ARBA" id="ARBA00004447"/>
    </source>
</evidence>
<sequence length="1040" mass="120900">MIPAAFYFPVKKLRRNGKYLLFGAILLVGAVAVYHEMVASRAWTTDSSFNSDSSGWKIMYDERIRKAKHPVKESAAWTSKLTPQTWKPEYKGRANLHVFEDWCGRSIADLRRNQHYPLYPHIRTTVSKLAVSPQWNDYGLRIFGFIHPYTNGEFVFALSSDDNSELWLSTDDSPLNLRLLAWVGNSGSEWTAPGEFEKYSSQSSRPVRLFTERKYFFEVLHKQDDRGTDHVEVAWQLLDEDDRFMIIESKHISLYTDEWSLLMSDVDHIPQTAASHQRGPTAPPSEPSHAPADMLRDDVRDSFFQVPLINSQLLKGVLPDCSYNPSYTIKDFPLTRYQGLQFVHLSYIYPNDYTRLTHMETDNTCFYPENPSFMKKYGFSRYMRLDGLDPLETNYENRDYDFEKRNFLPDDDDFNDSYKNKKEEQGNVMKNAAHRNYGDDFDDYALQRRRRIFSLVVRDDEQKKSNFSSERKVRVAKSRRKKKSHHVLEPGKNLSREAVKPEVPEKGSEQINTPGKLSKSSKRLRLKSAERKRQIAPTQVARKEQHKVKGGNSHNLNHTHILHYQTHAVVPTPGKSTVSNLRRFINREKELRYFTTQQERIQRDTNARKDLLNKEAELNKPLQQHHENAIHKANVVDEKMIGRGWSDREREENQIGEEYEEGRRDVKVEDDSPWLLFNGVDDDDELTPTPAFDAPVNWNQTFVISTTDLQATRSDWIDLKCNVSGNLLLHSSDALSVVKSFMQQLNRKHNRRFILLRVVNVEKRVDGFQGNRYLLELELKDTMGGQVLRVSHYVYALLRSREWKSDFLSDPHFVLCNPLGFQWNPIATVHFIVPVKNQARWVQQMIIDMEQLFEVSGDQHFNLIITDYNSTDMDVRKALQKSSLHRYQYVKLGGNFERSAGLQAGIDLIHDKHSIVFLCDLHINFPPSIIDTIRRHCVEGHMAFAPIVLRLNCGATPSEAKGYWEVNGFGLLGIYKSDLLAAGGMNTKDFKDRWGGEDWELLDRLLQSGLEVERIYMRNFFHHHHSKRGMWNRKTSPSRG</sequence>
<dbReference type="GeneID" id="114465609"/>
<comment type="similarity">
    <text evidence="2 9">Belongs to the chondroitin N-acetylgalactosaminyltransferase family.</text>
</comment>
<dbReference type="Ensembl" id="ENSGWIT00000013159.1">
    <property type="protein sequence ID" value="ENSGWIP00000011771.1"/>
    <property type="gene ID" value="ENSGWIG00000006913.1"/>
</dbReference>
<proteinExistence type="inferred from homology"/>
<feature type="region of interest" description="Disordered" evidence="10">
    <location>
        <begin position="273"/>
        <end position="292"/>
    </location>
</feature>
<dbReference type="OrthoDB" id="5971499at2759"/>
<dbReference type="Proteomes" id="UP000694680">
    <property type="component" value="Chromosome 6"/>
</dbReference>
<evidence type="ECO:0000313" key="12">
    <source>
        <dbReference type="Ensembl" id="ENSGWIP00000011771.1"/>
    </source>
</evidence>
<dbReference type="CTD" id="553524"/>
<evidence type="ECO:0000256" key="10">
    <source>
        <dbReference type="SAM" id="MobiDB-lite"/>
    </source>
</evidence>
<organism evidence="12 13">
    <name type="scientific">Gouania willdenowi</name>
    <name type="common">Blunt-snouted clingfish</name>
    <name type="synonym">Lepadogaster willdenowi</name>
    <dbReference type="NCBI Taxonomy" id="441366"/>
    <lineage>
        <taxon>Eukaryota</taxon>
        <taxon>Metazoa</taxon>
        <taxon>Chordata</taxon>
        <taxon>Craniata</taxon>
        <taxon>Vertebrata</taxon>
        <taxon>Euteleostomi</taxon>
        <taxon>Actinopterygii</taxon>
        <taxon>Neopterygii</taxon>
        <taxon>Teleostei</taxon>
        <taxon>Neoteleostei</taxon>
        <taxon>Acanthomorphata</taxon>
        <taxon>Ovalentaria</taxon>
        <taxon>Blenniimorphae</taxon>
        <taxon>Blenniiformes</taxon>
        <taxon>Gobiesocoidei</taxon>
        <taxon>Gobiesocidae</taxon>
        <taxon>Gobiesocinae</taxon>
        <taxon>Gouania</taxon>
    </lineage>
</organism>
<dbReference type="SMART" id="SM00758">
    <property type="entry name" value="PA14"/>
    <property type="match status" value="1"/>
</dbReference>
<dbReference type="AlphaFoldDB" id="A0A8C5E358"/>
<evidence type="ECO:0000259" key="11">
    <source>
        <dbReference type="PROSITE" id="PS51820"/>
    </source>
</evidence>
<dbReference type="RefSeq" id="XP_028306539.1">
    <property type="nucleotide sequence ID" value="XM_028450738.1"/>
</dbReference>
<dbReference type="Pfam" id="PF05679">
    <property type="entry name" value="CHGN"/>
    <property type="match status" value="1"/>
</dbReference>
<feature type="compositionally biased region" description="Basic and acidic residues" evidence="10">
    <location>
        <begin position="463"/>
        <end position="473"/>
    </location>
</feature>
<accession>A0A8C5E358</accession>
<keyword evidence="13" id="KW-1185">Reference proteome</keyword>
<dbReference type="InterPro" id="IPR051227">
    <property type="entry name" value="CS_glycosyltransferase"/>
</dbReference>
<keyword evidence="8" id="KW-0472">Membrane</keyword>
<keyword evidence="4" id="KW-0812">Transmembrane</keyword>
<feature type="compositionally biased region" description="Basic residues" evidence="10">
    <location>
        <begin position="474"/>
        <end position="485"/>
    </location>
</feature>
<comment type="function">
    <text evidence="9">Transfers N-acetylgalactosamine (GalNAc) from UDP-GalNAc to N-acetylglucosamine-beta-benzyl with a beta-1,4-linkage to form N,N'-diacetyllactosediamine, GalNAc-beta-1,4-GlcNAc structures in N-linked glycans and probably O-linked glycans.</text>
</comment>
<dbReference type="PROSITE" id="PS51820">
    <property type="entry name" value="PA14"/>
    <property type="match status" value="1"/>
</dbReference>
<evidence type="ECO:0000256" key="3">
    <source>
        <dbReference type="ARBA" id="ARBA00022679"/>
    </source>
</evidence>
<dbReference type="SUPFAM" id="SSF53448">
    <property type="entry name" value="Nucleotide-diphospho-sugar transferases"/>
    <property type="match status" value="1"/>
</dbReference>
<evidence type="ECO:0000256" key="2">
    <source>
        <dbReference type="ARBA" id="ARBA00009239"/>
    </source>
</evidence>
<keyword evidence="5 9" id="KW-0735">Signal-anchor</keyword>
<protein>
    <recommendedName>
        <fullName evidence="9">Beta-1,4-N-acetylgalactosaminyltransferase</fullName>
        <ecNumber evidence="9">2.4.1.244</ecNumber>
    </recommendedName>
</protein>
<dbReference type="PANTHER" id="PTHR12369:SF15">
    <property type="entry name" value="BETA-1,4-N-ACETYLGALACTOSAMINYLTRANSFERASE 3"/>
    <property type="match status" value="1"/>
</dbReference>
<evidence type="ECO:0000256" key="5">
    <source>
        <dbReference type="ARBA" id="ARBA00022968"/>
    </source>
</evidence>
<feature type="region of interest" description="Disordered" evidence="10">
    <location>
        <begin position="463"/>
        <end position="553"/>
    </location>
</feature>
<dbReference type="PANTHER" id="PTHR12369">
    <property type="entry name" value="CHONDROITIN SYNTHASE"/>
    <property type="match status" value="1"/>
</dbReference>
<dbReference type="Gene3D" id="3.90.550.10">
    <property type="entry name" value="Spore Coat Polysaccharide Biosynthesis Protein SpsA, Chain A"/>
    <property type="match status" value="1"/>
</dbReference>
<evidence type="ECO:0000256" key="8">
    <source>
        <dbReference type="ARBA" id="ARBA00023136"/>
    </source>
</evidence>
<feature type="compositionally biased region" description="Basic and acidic residues" evidence="10">
    <location>
        <begin position="486"/>
        <end position="508"/>
    </location>
</feature>